<comment type="caution">
    <text evidence="2">The sequence shown here is derived from an EMBL/GenBank/DDBJ whole genome shotgun (WGS) entry which is preliminary data.</text>
</comment>
<keyword evidence="3" id="KW-1185">Reference proteome</keyword>
<evidence type="ECO:0000313" key="3">
    <source>
        <dbReference type="Proteomes" id="UP000002258"/>
    </source>
</evidence>
<dbReference type="HOGENOM" id="CLU_719597_0_0_1"/>
<reference evidence="2 3" key="1">
    <citation type="journal article" date="2007" name="Nat. Biotechnol.">
        <title>Genome sequence of the lignocellulose-bioconverting and xylose-fermenting yeast Pichia stipitis.</title>
        <authorList>
            <person name="Jeffries T.W."/>
            <person name="Grigoriev I.V."/>
            <person name="Grimwood J."/>
            <person name="Laplaza J.M."/>
            <person name="Aerts A."/>
            <person name="Salamov A."/>
            <person name="Schmutz J."/>
            <person name="Lindquist E."/>
            <person name="Dehal P."/>
            <person name="Shapiro H."/>
            <person name="Jin Y.S."/>
            <person name="Passoth V."/>
            <person name="Richardson P.M."/>
        </authorList>
    </citation>
    <scope>NUCLEOTIDE SEQUENCE [LARGE SCALE GENOMIC DNA]</scope>
    <source>
        <strain evidence="3">ATCC 58785 / CBS 6054 / NBRC 10063 / NRRL Y-11545</strain>
    </source>
</reference>
<dbReference type="EMBL" id="AAVQ01000001">
    <property type="protein sequence ID" value="EAZ63729.2"/>
    <property type="molecule type" value="Genomic_DNA"/>
</dbReference>
<dbReference type="OMA" id="IMLAWLY"/>
<evidence type="ECO:0000313" key="2">
    <source>
        <dbReference type="EMBL" id="EAZ63729.2"/>
    </source>
</evidence>
<accession>A3GFB8</accession>
<dbReference type="FunCoup" id="A3GFB8">
    <property type="interactions" value="141"/>
</dbReference>
<keyword evidence="1" id="KW-1133">Transmembrane helix</keyword>
<dbReference type="eggNOG" id="ENOG502QT03">
    <property type="taxonomic scope" value="Eukaryota"/>
</dbReference>
<dbReference type="STRING" id="322104.A3GFB8"/>
<keyword evidence="1" id="KW-0472">Membrane</keyword>
<dbReference type="OrthoDB" id="4076669at2759"/>
<name>A3GFB8_PICST</name>
<proteinExistence type="predicted"/>
<dbReference type="InParanoid" id="A3GFB8"/>
<evidence type="ECO:0000256" key="1">
    <source>
        <dbReference type="SAM" id="Phobius"/>
    </source>
</evidence>
<dbReference type="GeneID" id="4850967"/>
<dbReference type="Proteomes" id="UP000002258">
    <property type="component" value="Chromosome 1"/>
</dbReference>
<protein>
    <submittedName>
        <fullName evidence="2">Protein involved in glucose repression</fullName>
    </submittedName>
</protein>
<dbReference type="RefSeq" id="XP_001387752.2">
    <property type="nucleotide sequence ID" value="XM_001387715.1"/>
</dbReference>
<gene>
    <name evidence="2" type="primary">GSF2</name>
    <name evidence="2" type="ORF">PICST_85931</name>
</gene>
<feature type="transmembrane region" description="Helical" evidence="1">
    <location>
        <begin position="188"/>
        <end position="210"/>
    </location>
</feature>
<dbReference type="InterPro" id="IPR022757">
    <property type="entry name" value="Gsf2"/>
</dbReference>
<dbReference type="Pfam" id="PF11055">
    <property type="entry name" value="Gsf2"/>
    <property type="match status" value="1"/>
</dbReference>
<keyword evidence="1" id="KW-0812">Transmembrane</keyword>
<dbReference type="AlphaFoldDB" id="A3GFB8"/>
<sequence length="378" mass="43529">MSEKQAPEVDEHNEYFDIYVRFNEDMEKDYCFQIKTTTTFRDLFKIFNTLPIALRPSIFYEAKPVGFEVSTSPGYLTEDGNFIFEYDAHKQTKKIANLDDKVSQHVWPGQLILPVWVFNDFGFYSTIAALATWLYTDLPDFISPTPGICLTNTLSQLAAKVAIHFGYPNVANTLVEDIGKSIAIPGQLIFFVFHLLKIAAIFGLLYSGMFNPVKLLRFARKNIRDEITKEELIELGWTGTRKATPDEYNEYFREYKIKEHGGMIQAHRAGLFDIMKNLGCHLGPGEGYNTPIEHKGTFKELLDQASDEENPTFKLELNFEYFGQLGLLFTQYVDDKEGSELTDYIKQYRRYGLLYSNDNIKKIVEKRKHASVANKLDK</sequence>
<dbReference type="KEGG" id="pic:PICST_85931"/>
<organism evidence="2 3">
    <name type="scientific">Scheffersomyces stipitis (strain ATCC 58785 / CBS 6054 / NBRC 10063 / NRRL Y-11545)</name>
    <name type="common">Yeast</name>
    <name type="synonym">Pichia stipitis</name>
    <dbReference type="NCBI Taxonomy" id="322104"/>
    <lineage>
        <taxon>Eukaryota</taxon>
        <taxon>Fungi</taxon>
        <taxon>Dikarya</taxon>
        <taxon>Ascomycota</taxon>
        <taxon>Saccharomycotina</taxon>
        <taxon>Pichiomycetes</taxon>
        <taxon>Debaryomycetaceae</taxon>
        <taxon>Scheffersomyces</taxon>
    </lineage>
</organism>